<reference evidence="2" key="1">
    <citation type="journal article" date="2023" name="Science">
        <title>Genome structures resolve the early diversification of teleost fishes.</title>
        <authorList>
            <person name="Parey E."/>
            <person name="Louis A."/>
            <person name="Montfort J."/>
            <person name="Bouchez O."/>
            <person name="Roques C."/>
            <person name="Iampietro C."/>
            <person name="Lluch J."/>
            <person name="Castinel A."/>
            <person name="Donnadieu C."/>
            <person name="Desvignes T."/>
            <person name="Floi Bucao C."/>
            <person name="Jouanno E."/>
            <person name="Wen M."/>
            <person name="Mejri S."/>
            <person name="Dirks R."/>
            <person name="Jansen H."/>
            <person name="Henkel C."/>
            <person name="Chen W.J."/>
            <person name="Zahm M."/>
            <person name="Cabau C."/>
            <person name="Klopp C."/>
            <person name="Thompson A.W."/>
            <person name="Robinson-Rechavi M."/>
            <person name="Braasch I."/>
            <person name="Lecointre G."/>
            <person name="Bobe J."/>
            <person name="Postlethwait J.H."/>
            <person name="Berthelot C."/>
            <person name="Roest Crollius H."/>
            <person name="Guiguen Y."/>
        </authorList>
    </citation>
    <scope>NUCLEOTIDE SEQUENCE</scope>
    <source>
        <strain evidence="2">NC1722</strain>
    </source>
</reference>
<accession>A0AAD7WTF9</accession>
<keyword evidence="3" id="KW-1185">Reference proteome</keyword>
<name>A0AAD7WTF9_9TELE</name>
<gene>
    <name evidence="2" type="ORF">AAFF_G00246540</name>
</gene>
<keyword evidence="1" id="KW-0732">Signal</keyword>
<evidence type="ECO:0000256" key="1">
    <source>
        <dbReference type="SAM" id="SignalP"/>
    </source>
</evidence>
<dbReference type="AlphaFoldDB" id="A0AAD7WTF9"/>
<organism evidence="2 3">
    <name type="scientific">Aldrovandia affinis</name>
    <dbReference type="NCBI Taxonomy" id="143900"/>
    <lineage>
        <taxon>Eukaryota</taxon>
        <taxon>Metazoa</taxon>
        <taxon>Chordata</taxon>
        <taxon>Craniata</taxon>
        <taxon>Vertebrata</taxon>
        <taxon>Euteleostomi</taxon>
        <taxon>Actinopterygii</taxon>
        <taxon>Neopterygii</taxon>
        <taxon>Teleostei</taxon>
        <taxon>Notacanthiformes</taxon>
        <taxon>Halosauridae</taxon>
        <taxon>Aldrovandia</taxon>
    </lineage>
</organism>
<feature type="signal peptide" evidence="1">
    <location>
        <begin position="1"/>
        <end position="16"/>
    </location>
</feature>
<dbReference type="Proteomes" id="UP001221898">
    <property type="component" value="Unassembled WGS sequence"/>
</dbReference>
<feature type="chain" id="PRO_5042191401" evidence="1">
    <location>
        <begin position="17"/>
        <end position="152"/>
    </location>
</feature>
<dbReference type="EMBL" id="JAINUG010000033">
    <property type="protein sequence ID" value="KAJ8408836.1"/>
    <property type="molecule type" value="Genomic_DNA"/>
</dbReference>
<proteinExistence type="predicted"/>
<protein>
    <submittedName>
        <fullName evidence="2">Uncharacterized protein</fullName>
    </submittedName>
</protein>
<sequence>MKYIVLIIALLHFGQGNYLLDVIIDDLQNLTESQLNRFNCTVATVHLPKGSMKDCCDCGGISARQLGMLLMNVESNQSHVKVLVRNLKKNLRFFETKLDKSTSRGEDHCLKVLPLRQCEYKRRNMLKEAILSYTQYMQTWNGICFLPLTSQQ</sequence>
<evidence type="ECO:0000313" key="3">
    <source>
        <dbReference type="Proteomes" id="UP001221898"/>
    </source>
</evidence>
<evidence type="ECO:0000313" key="2">
    <source>
        <dbReference type="EMBL" id="KAJ8408836.1"/>
    </source>
</evidence>
<comment type="caution">
    <text evidence="2">The sequence shown here is derived from an EMBL/GenBank/DDBJ whole genome shotgun (WGS) entry which is preliminary data.</text>
</comment>